<dbReference type="Proteomes" id="UP001443914">
    <property type="component" value="Unassembled WGS sequence"/>
</dbReference>
<name>A0AAW1M4B0_SAPOF</name>
<dbReference type="AlphaFoldDB" id="A0AAW1M4B0"/>
<reference evidence="3" key="1">
    <citation type="submission" date="2024-03" db="EMBL/GenBank/DDBJ databases">
        <title>WGS assembly of Saponaria officinalis var. Norfolk2.</title>
        <authorList>
            <person name="Jenkins J."/>
            <person name="Shu S."/>
            <person name="Grimwood J."/>
            <person name="Barry K."/>
            <person name="Goodstein D."/>
            <person name="Schmutz J."/>
            <person name="Leebens-Mack J."/>
            <person name="Osbourn A."/>
        </authorList>
    </citation>
    <scope>NUCLEOTIDE SEQUENCE [LARGE SCALE GENOMIC DNA]</scope>
    <source>
        <strain evidence="3">JIC</strain>
    </source>
</reference>
<gene>
    <name evidence="3" type="ORF">RND81_03G066900</name>
</gene>
<sequence>MQKKYSLLMKLIIILLILCYTSLVPEFACASRQTPNNVFKVMKPKNSNGLSSGLFMGFKPKGFLAHPSGPSPIHNSLGLNGSPPT</sequence>
<organism evidence="3 4">
    <name type="scientific">Saponaria officinalis</name>
    <name type="common">Common soapwort</name>
    <name type="synonym">Lychnis saponaria</name>
    <dbReference type="NCBI Taxonomy" id="3572"/>
    <lineage>
        <taxon>Eukaryota</taxon>
        <taxon>Viridiplantae</taxon>
        <taxon>Streptophyta</taxon>
        <taxon>Embryophyta</taxon>
        <taxon>Tracheophyta</taxon>
        <taxon>Spermatophyta</taxon>
        <taxon>Magnoliopsida</taxon>
        <taxon>eudicotyledons</taxon>
        <taxon>Gunneridae</taxon>
        <taxon>Pentapetalae</taxon>
        <taxon>Caryophyllales</taxon>
        <taxon>Caryophyllaceae</taxon>
        <taxon>Caryophylleae</taxon>
        <taxon>Saponaria</taxon>
    </lineage>
</organism>
<comment type="caution">
    <text evidence="3">The sequence shown here is derived from an EMBL/GenBank/DDBJ whole genome shotgun (WGS) entry which is preliminary data.</text>
</comment>
<accession>A0AAW1M4B0</accession>
<feature type="region of interest" description="Disordered" evidence="1">
    <location>
        <begin position="66"/>
        <end position="85"/>
    </location>
</feature>
<evidence type="ECO:0000313" key="3">
    <source>
        <dbReference type="EMBL" id="KAK9740869.1"/>
    </source>
</evidence>
<feature type="signal peptide" evidence="2">
    <location>
        <begin position="1"/>
        <end position="23"/>
    </location>
</feature>
<evidence type="ECO:0000313" key="4">
    <source>
        <dbReference type="Proteomes" id="UP001443914"/>
    </source>
</evidence>
<evidence type="ECO:0000256" key="1">
    <source>
        <dbReference type="SAM" id="MobiDB-lite"/>
    </source>
</evidence>
<dbReference type="EMBL" id="JBDFQZ010000003">
    <property type="protein sequence ID" value="KAK9740869.1"/>
    <property type="molecule type" value="Genomic_DNA"/>
</dbReference>
<proteinExistence type="predicted"/>
<feature type="chain" id="PRO_5043553472" evidence="2">
    <location>
        <begin position="24"/>
        <end position="85"/>
    </location>
</feature>
<keyword evidence="2" id="KW-0732">Signal</keyword>
<evidence type="ECO:0000256" key="2">
    <source>
        <dbReference type="SAM" id="SignalP"/>
    </source>
</evidence>
<keyword evidence="4" id="KW-1185">Reference proteome</keyword>
<protein>
    <submittedName>
        <fullName evidence="3">Uncharacterized protein</fullName>
    </submittedName>
</protein>